<evidence type="ECO:0000256" key="1">
    <source>
        <dbReference type="SAM" id="MobiDB-lite"/>
    </source>
</evidence>
<dbReference type="EMBL" id="JAHMHR010000020">
    <property type="protein sequence ID" value="KAK1675777.1"/>
    <property type="molecule type" value="Genomic_DNA"/>
</dbReference>
<feature type="region of interest" description="Disordered" evidence="1">
    <location>
        <begin position="1"/>
        <end position="50"/>
    </location>
</feature>
<protein>
    <submittedName>
        <fullName evidence="2">Uncharacterized protein</fullName>
    </submittedName>
</protein>
<sequence>MPMNVDMFCSEEGQPELLMENSPAERPSTCLLGGPSSEGSPSRLKPRNDDLGLLLRTSSRTVPESVGARRPNGTGTRVPLAAAAAAAAAAADAKQVPCPALLASPALYSCGGEEHSTLLRTDTGVTSTWNVQRPGHSAPPSRGSGQARQRAKDKGKAEVPTGVEVHRPSVDHCSLSLLALSSFPLPNPLPAQFPVNVTHSPWALGSDVSMVQGMLI</sequence>
<feature type="region of interest" description="Disordered" evidence="1">
    <location>
        <begin position="130"/>
        <end position="161"/>
    </location>
</feature>
<keyword evidence="3" id="KW-1185">Reference proteome</keyword>
<gene>
    <name evidence="2" type="ORF">BDP55DRAFT_744016</name>
</gene>
<comment type="caution">
    <text evidence="2">The sequence shown here is derived from an EMBL/GenBank/DDBJ whole genome shotgun (WGS) entry which is preliminary data.</text>
</comment>
<reference evidence="2" key="1">
    <citation type="submission" date="2021-06" db="EMBL/GenBank/DDBJ databases">
        <title>Comparative genomics, transcriptomics and evolutionary studies reveal genomic signatures of adaptation to plant cell wall in hemibiotrophic fungi.</title>
        <authorList>
            <consortium name="DOE Joint Genome Institute"/>
            <person name="Baroncelli R."/>
            <person name="Diaz J.F."/>
            <person name="Benocci T."/>
            <person name="Peng M."/>
            <person name="Battaglia E."/>
            <person name="Haridas S."/>
            <person name="Andreopoulos W."/>
            <person name="Labutti K."/>
            <person name="Pangilinan J."/>
            <person name="Floch G.L."/>
            <person name="Makela M.R."/>
            <person name="Henrissat B."/>
            <person name="Grigoriev I.V."/>
            <person name="Crouch J.A."/>
            <person name="De Vries R.P."/>
            <person name="Sukno S.A."/>
            <person name="Thon M.R."/>
        </authorList>
    </citation>
    <scope>NUCLEOTIDE SEQUENCE</scope>
    <source>
        <strain evidence="2">CBS 193.32</strain>
    </source>
</reference>
<name>A0AAJ0AKX3_9PEZI</name>
<dbReference type="Proteomes" id="UP001224890">
    <property type="component" value="Unassembled WGS sequence"/>
</dbReference>
<feature type="compositionally biased region" description="Low complexity" evidence="1">
    <location>
        <begin position="33"/>
        <end position="42"/>
    </location>
</feature>
<dbReference type="AlphaFoldDB" id="A0AAJ0AKX3"/>
<dbReference type="GeneID" id="85465030"/>
<organism evidence="2 3">
    <name type="scientific">Colletotrichum godetiae</name>
    <dbReference type="NCBI Taxonomy" id="1209918"/>
    <lineage>
        <taxon>Eukaryota</taxon>
        <taxon>Fungi</taxon>
        <taxon>Dikarya</taxon>
        <taxon>Ascomycota</taxon>
        <taxon>Pezizomycotina</taxon>
        <taxon>Sordariomycetes</taxon>
        <taxon>Hypocreomycetidae</taxon>
        <taxon>Glomerellales</taxon>
        <taxon>Glomerellaceae</taxon>
        <taxon>Colletotrichum</taxon>
        <taxon>Colletotrichum acutatum species complex</taxon>
    </lineage>
</organism>
<accession>A0AAJ0AKX3</accession>
<dbReference type="RefSeq" id="XP_060429780.1">
    <property type="nucleotide sequence ID" value="XM_060580504.1"/>
</dbReference>
<evidence type="ECO:0000313" key="3">
    <source>
        <dbReference type="Proteomes" id="UP001224890"/>
    </source>
</evidence>
<proteinExistence type="predicted"/>
<evidence type="ECO:0000313" key="2">
    <source>
        <dbReference type="EMBL" id="KAK1675777.1"/>
    </source>
</evidence>